<evidence type="ECO:0000313" key="3">
    <source>
        <dbReference type="EMBL" id="GAA3701552.1"/>
    </source>
</evidence>
<keyword evidence="1" id="KW-0547">Nucleotide-binding</keyword>
<comment type="subunit">
    <text evidence="1">Monomer in both c-di-GMP-bound and free forms.</text>
</comment>
<proteinExistence type="predicted"/>
<feature type="domain" description="PilZ" evidence="2">
    <location>
        <begin position="3"/>
        <end position="101"/>
    </location>
</feature>
<organism evidence="3 4">
    <name type="scientific">Oceanisphaera sediminis</name>
    <dbReference type="NCBI Taxonomy" id="981381"/>
    <lineage>
        <taxon>Bacteria</taxon>
        <taxon>Pseudomonadati</taxon>
        <taxon>Pseudomonadota</taxon>
        <taxon>Gammaproteobacteria</taxon>
        <taxon>Aeromonadales</taxon>
        <taxon>Aeromonadaceae</taxon>
        <taxon>Oceanisphaera</taxon>
    </lineage>
</organism>
<reference evidence="4" key="1">
    <citation type="journal article" date="2019" name="Int. J. Syst. Evol. Microbiol.">
        <title>The Global Catalogue of Microorganisms (GCM) 10K type strain sequencing project: providing services to taxonomists for standard genome sequencing and annotation.</title>
        <authorList>
            <consortium name="The Broad Institute Genomics Platform"/>
            <consortium name="The Broad Institute Genome Sequencing Center for Infectious Disease"/>
            <person name="Wu L."/>
            <person name="Ma J."/>
        </authorList>
    </citation>
    <scope>NUCLEOTIDE SEQUENCE [LARGE SCALE GENOMIC DNA]</scope>
    <source>
        <strain evidence="4">JCM 17329</strain>
    </source>
</reference>
<comment type="caution">
    <text evidence="3">The sequence shown here is derived from an EMBL/GenBank/DDBJ whole genome shotgun (WGS) entry which is preliminary data.</text>
</comment>
<dbReference type="RefSeq" id="WP_344962086.1">
    <property type="nucleotide sequence ID" value="NZ_BAABDS010000006.1"/>
</dbReference>
<dbReference type="SUPFAM" id="SSF141371">
    <property type="entry name" value="PilZ domain-like"/>
    <property type="match status" value="1"/>
</dbReference>
<protein>
    <recommendedName>
        <fullName evidence="1">Cyclic diguanosine monophosphate-binding protein</fullName>
        <shortName evidence="1">c-di-GMP-binding protein</shortName>
    </recommendedName>
    <alternativeName>
        <fullName evidence="1">Pilz domain-containing protein</fullName>
    </alternativeName>
</protein>
<keyword evidence="4" id="KW-1185">Reference proteome</keyword>
<dbReference type="EMBL" id="BAABDS010000006">
    <property type="protein sequence ID" value="GAA3701552.1"/>
    <property type="molecule type" value="Genomic_DNA"/>
</dbReference>
<dbReference type="Proteomes" id="UP001501479">
    <property type="component" value="Unassembled WGS sequence"/>
</dbReference>
<name>A0ABP7DA63_9GAMM</name>
<comment type="function">
    <text evidence="1">Binds the second messenger bis-(3'-5') cyclic dimeric guanosine monophosphate (c-di-GMP). Can bind two c-di-GMP molecules per monomer. May play a role in bacterial second-messenger regulated processes. Binding to c-di-GMP induces a conformational change of the C- and N-termini resulting in the exposure of a highly negative surface on one side of the protein to a possible effector protein.</text>
</comment>
<sequence length="123" mass="13971">MAERRLFSRIDFNHEAWLTGADGHQYRTRVRDLSLHGVLAEVADDWPGQNGDEFELQLSLDGHGQLIVMQGCQRHLDQGCIGLECRQLDIDSAAHLRRLVELNLADEALLQRQLAQLLDEASR</sequence>
<accession>A0ABP7DA63</accession>
<gene>
    <name evidence="3" type="primary">mapZ</name>
    <name evidence="3" type="ORF">GCM10022421_05040</name>
</gene>
<dbReference type="PIRSF" id="PIRSF028141">
    <property type="entry name" value="C-di-GMP_BP_PA4608"/>
    <property type="match status" value="1"/>
</dbReference>
<keyword evidence="1" id="KW-0973">c-di-GMP</keyword>
<evidence type="ECO:0000256" key="1">
    <source>
        <dbReference type="PIRNR" id="PIRNR028141"/>
    </source>
</evidence>
<dbReference type="Pfam" id="PF07238">
    <property type="entry name" value="PilZ"/>
    <property type="match status" value="1"/>
</dbReference>
<dbReference type="InterPro" id="IPR027021">
    <property type="entry name" value="C-di-GMP_BP_PA4608"/>
</dbReference>
<evidence type="ECO:0000259" key="2">
    <source>
        <dbReference type="Pfam" id="PF07238"/>
    </source>
</evidence>
<evidence type="ECO:0000313" key="4">
    <source>
        <dbReference type="Proteomes" id="UP001501479"/>
    </source>
</evidence>
<dbReference type="InterPro" id="IPR009875">
    <property type="entry name" value="PilZ_domain"/>
</dbReference>
<dbReference type="Gene3D" id="2.40.10.220">
    <property type="entry name" value="predicted glycosyltransferase like domains"/>
    <property type="match status" value="1"/>
</dbReference>